<dbReference type="Proteomes" id="UP001163835">
    <property type="component" value="Unassembled WGS sequence"/>
</dbReference>
<name>A0ACC1UC41_9AGAR</name>
<proteinExistence type="predicted"/>
<dbReference type="EMBL" id="MU794962">
    <property type="protein sequence ID" value="KAJ3814707.1"/>
    <property type="molecule type" value="Genomic_DNA"/>
</dbReference>
<protein>
    <submittedName>
        <fullName evidence="1">Uncharacterized protein</fullName>
    </submittedName>
</protein>
<gene>
    <name evidence="1" type="ORF">F5876DRAFT_62125</name>
</gene>
<organism evidence="1 2">
    <name type="scientific">Lentinula aff. lateritia</name>
    <dbReference type="NCBI Taxonomy" id="2804960"/>
    <lineage>
        <taxon>Eukaryota</taxon>
        <taxon>Fungi</taxon>
        <taxon>Dikarya</taxon>
        <taxon>Basidiomycota</taxon>
        <taxon>Agaricomycotina</taxon>
        <taxon>Agaricomycetes</taxon>
        <taxon>Agaricomycetidae</taxon>
        <taxon>Agaricales</taxon>
        <taxon>Marasmiineae</taxon>
        <taxon>Omphalotaceae</taxon>
        <taxon>Lentinula</taxon>
    </lineage>
</organism>
<evidence type="ECO:0000313" key="1">
    <source>
        <dbReference type="EMBL" id="KAJ3814707.1"/>
    </source>
</evidence>
<sequence>MLSEAEHHCFLYWLCLLVISSTIIGPDFSSSVCPFLAAALLSVAVVDANPSPINSRNGKYKSHSTTIFNLKLQYADSGSVRYMLEIQPRQVKVLHLITPGWNECNPWSPRSDCKDLVELLPRIFEPPVPKVKMNSGVSCAIAVFEYLQSNGLIKNYDKFVIEPSFRTWKCTPELGTQFDVRDLDDLEKNSDNFKVGIHMYIQELNFKSPFWRKTSSVLAIDAQNEEGGTDNGDLFSLHGKGIQQLE</sequence>
<evidence type="ECO:0000313" key="2">
    <source>
        <dbReference type="Proteomes" id="UP001163835"/>
    </source>
</evidence>
<comment type="caution">
    <text evidence="1">The sequence shown here is derived from an EMBL/GenBank/DDBJ whole genome shotgun (WGS) entry which is preliminary data.</text>
</comment>
<keyword evidence="2" id="KW-1185">Reference proteome</keyword>
<accession>A0ACC1UC41</accession>
<reference evidence="1" key="1">
    <citation type="submission" date="2022-09" db="EMBL/GenBank/DDBJ databases">
        <title>A Global Phylogenomic Analysis of the Shiitake Genus Lentinula.</title>
        <authorList>
            <consortium name="DOE Joint Genome Institute"/>
            <person name="Sierra-Patev S."/>
            <person name="Min B."/>
            <person name="Naranjo-Ortiz M."/>
            <person name="Looney B."/>
            <person name="Konkel Z."/>
            <person name="Slot J.C."/>
            <person name="Sakamoto Y."/>
            <person name="Steenwyk J.L."/>
            <person name="Rokas A."/>
            <person name="Carro J."/>
            <person name="Camarero S."/>
            <person name="Ferreira P."/>
            <person name="Molpeceres G."/>
            <person name="Ruiz-Duenas F.J."/>
            <person name="Serrano A."/>
            <person name="Henrissat B."/>
            <person name="Drula E."/>
            <person name="Hughes K.W."/>
            <person name="Mata J.L."/>
            <person name="Ishikawa N.K."/>
            <person name="Vargas-Isla R."/>
            <person name="Ushijima S."/>
            <person name="Smith C.A."/>
            <person name="Ahrendt S."/>
            <person name="Andreopoulos W."/>
            <person name="He G."/>
            <person name="Labutti K."/>
            <person name="Lipzen A."/>
            <person name="Ng V."/>
            <person name="Riley R."/>
            <person name="Sandor L."/>
            <person name="Barry K."/>
            <person name="Martinez A.T."/>
            <person name="Xiao Y."/>
            <person name="Gibbons J.G."/>
            <person name="Terashima K."/>
            <person name="Grigoriev I.V."/>
            <person name="Hibbett D.S."/>
        </authorList>
    </citation>
    <scope>NUCLEOTIDE SEQUENCE</scope>
    <source>
        <strain evidence="1">TMI1499</strain>
    </source>
</reference>